<protein>
    <recommendedName>
        <fullName evidence="9">Innexin</fullName>
    </recommendedName>
</protein>
<comment type="function">
    <text evidence="9">Structural component of the gap junctions.</text>
</comment>
<keyword evidence="11" id="KW-1185">Reference proteome</keyword>
<keyword evidence="7 9" id="KW-0472">Membrane</keyword>
<dbReference type="InterPro" id="IPR000990">
    <property type="entry name" value="Innexin"/>
</dbReference>
<keyword evidence="6 9" id="KW-0406">Ion transport</keyword>
<dbReference type="GO" id="GO:0005886">
    <property type="term" value="C:plasma membrane"/>
    <property type="evidence" value="ECO:0007669"/>
    <property type="project" value="UniProtKB-SubCell"/>
</dbReference>
<evidence type="ECO:0000256" key="2">
    <source>
        <dbReference type="ARBA" id="ARBA00022448"/>
    </source>
</evidence>
<feature type="transmembrane region" description="Helical" evidence="9">
    <location>
        <begin position="309"/>
        <end position="337"/>
    </location>
</feature>
<dbReference type="GO" id="GO:0034220">
    <property type="term" value="P:monoatomic ion transmembrane transport"/>
    <property type="evidence" value="ECO:0007669"/>
    <property type="project" value="UniProtKB-KW"/>
</dbReference>
<feature type="transmembrane region" description="Helical" evidence="9">
    <location>
        <begin position="115"/>
        <end position="137"/>
    </location>
</feature>
<organism evidence="10 11">
    <name type="scientific">Macrostomum lignano</name>
    <dbReference type="NCBI Taxonomy" id="282301"/>
    <lineage>
        <taxon>Eukaryota</taxon>
        <taxon>Metazoa</taxon>
        <taxon>Spiralia</taxon>
        <taxon>Lophotrochozoa</taxon>
        <taxon>Platyhelminthes</taxon>
        <taxon>Rhabditophora</taxon>
        <taxon>Macrostomorpha</taxon>
        <taxon>Macrostomida</taxon>
        <taxon>Macrostomidae</taxon>
        <taxon>Macrostomum</taxon>
    </lineage>
</organism>
<evidence type="ECO:0000256" key="3">
    <source>
        <dbReference type="ARBA" id="ARBA00022475"/>
    </source>
</evidence>
<dbReference type="OrthoDB" id="5867527at2759"/>
<evidence type="ECO:0000256" key="4">
    <source>
        <dbReference type="ARBA" id="ARBA00022692"/>
    </source>
</evidence>
<keyword evidence="8 9" id="KW-0407">Ion channel</keyword>
<gene>
    <name evidence="9" type="primary">inx</name>
    <name evidence="10" type="ORF">BOX15_Mlig010941g1</name>
</gene>
<dbReference type="STRING" id="282301.A0A267DPC3"/>
<evidence type="ECO:0000256" key="5">
    <source>
        <dbReference type="ARBA" id="ARBA00022989"/>
    </source>
</evidence>
<dbReference type="GO" id="GO:0005243">
    <property type="term" value="F:gap junction channel activity"/>
    <property type="evidence" value="ECO:0007669"/>
    <property type="project" value="TreeGrafter"/>
</dbReference>
<feature type="transmembrane region" description="Helical" evidence="9">
    <location>
        <begin position="219"/>
        <end position="245"/>
    </location>
</feature>
<proteinExistence type="inferred from homology"/>
<dbReference type="EMBL" id="NIVC01003495">
    <property type="protein sequence ID" value="PAA51150.1"/>
    <property type="molecule type" value="Genomic_DNA"/>
</dbReference>
<evidence type="ECO:0000256" key="6">
    <source>
        <dbReference type="ARBA" id="ARBA00023065"/>
    </source>
</evidence>
<comment type="caution">
    <text evidence="10">The sequence shown here is derived from an EMBL/GenBank/DDBJ whole genome shotgun (WGS) entry which is preliminary data.</text>
</comment>
<name>A0A267DPC3_9PLAT</name>
<evidence type="ECO:0000256" key="8">
    <source>
        <dbReference type="ARBA" id="ARBA00023303"/>
    </source>
</evidence>
<evidence type="ECO:0000256" key="7">
    <source>
        <dbReference type="ARBA" id="ARBA00023136"/>
    </source>
</evidence>
<comment type="similarity">
    <text evidence="9">Belongs to the pannexin family.</text>
</comment>
<sequence length="478" mass="54190">MSSLIEYLRSLRKATKPGAEDTTDRLNFVWTPMLLILFSLVVFGKEFIGRPMHCIFSGNPQHHPSNFIDFAESYCWAHGTYVYSKDAIVKLTGYRSSEEQEYYWDHTISNQLLTYYQWVPFALLLQCIVTYLPKLIWQMICSRRFGSDIYSLVSLAAEAKTSTDNGFREQASRIADVIERMLVYNREFRNGRLQRMKSALYNRCNFLVPSKRMGTMLTLLYMLVKLLCLANAMGQLMFMSAFLGFQQLGLQAYGSAMLQHAVSARGLWQSTMLFPLHTLCYIRLRLDPGATNAYVGQCTLPVNILNEKIYIVLFFWFLMLTFVTLISIGVWLFRLLCTCNQVQFVKRFLHLSDPSLQADRSSVKSFVSKFLRHDGVFLVLILSEGSDKIITTEVVRLLYQRWRCQHRGRDLTRGCEFSDLTDKVSAADCGSGGDSGGAVGCKLPKGGGRAGDEPSTCKMRCTNNVYGIAGDDSGLLAV</sequence>
<keyword evidence="4 9" id="KW-0812">Transmembrane</keyword>
<evidence type="ECO:0000256" key="1">
    <source>
        <dbReference type="ARBA" id="ARBA00004651"/>
    </source>
</evidence>
<dbReference type="PANTHER" id="PTHR11893:SF36">
    <property type="entry name" value="INNEXIN-5"/>
    <property type="match status" value="1"/>
</dbReference>
<dbReference type="PRINTS" id="PR01262">
    <property type="entry name" value="INNEXIN"/>
</dbReference>
<dbReference type="PROSITE" id="PS51013">
    <property type="entry name" value="PANNEXIN"/>
    <property type="match status" value="1"/>
</dbReference>
<keyword evidence="2 9" id="KW-0813">Transport</keyword>
<feature type="transmembrane region" description="Helical" evidence="9">
    <location>
        <begin position="26"/>
        <end position="43"/>
    </location>
</feature>
<dbReference type="AlphaFoldDB" id="A0A267DPC3"/>
<reference evidence="10 11" key="1">
    <citation type="submission" date="2017-06" db="EMBL/GenBank/DDBJ databases">
        <title>A platform for efficient transgenesis in Macrostomum lignano, a flatworm model organism for stem cell research.</title>
        <authorList>
            <person name="Berezikov E."/>
        </authorList>
    </citation>
    <scope>NUCLEOTIDE SEQUENCE [LARGE SCALE GENOMIC DNA]</scope>
    <source>
        <strain evidence="10">DV1</strain>
        <tissue evidence="10">Whole organism</tissue>
    </source>
</reference>
<evidence type="ECO:0000256" key="9">
    <source>
        <dbReference type="RuleBase" id="RU010713"/>
    </source>
</evidence>
<keyword evidence="3" id="KW-1003">Cell membrane</keyword>
<accession>A0A267DPC3</accession>
<dbReference type="GO" id="GO:0005921">
    <property type="term" value="C:gap junction"/>
    <property type="evidence" value="ECO:0007669"/>
    <property type="project" value="UniProtKB-UniRule"/>
</dbReference>
<dbReference type="PANTHER" id="PTHR11893">
    <property type="entry name" value="INNEXIN"/>
    <property type="match status" value="1"/>
</dbReference>
<dbReference type="Proteomes" id="UP000215902">
    <property type="component" value="Unassembled WGS sequence"/>
</dbReference>
<evidence type="ECO:0000313" key="11">
    <source>
        <dbReference type="Proteomes" id="UP000215902"/>
    </source>
</evidence>
<comment type="subcellular location">
    <subcellularLocation>
        <location evidence="1 9">Cell membrane</location>
        <topology evidence="1 9">Multi-pass membrane protein</topology>
    </subcellularLocation>
</comment>
<keyword evidence="5 9" id="KW-1133">Transmembrane helix</keyword>
<evidence type="ECO:0000313" key="10">
    <source>
        <dbReference type="EMBL" id="PAA51150.1"/>
    </source>
</evidence>
<dbReference type="Pfam" id="PF00876">
    <property type="entry name" value="Innexin"/>
    <property type="match status" value="1"/>
</dbReference>